<feature type="domain" description="Bromo" evidence="5">
    <location>
        <begin position="76"/>
        <end position="148"/>
    </location>
</feature>
<dbReference type="InterPro" id="IPR001487">
    <property type="entry name" value="Bromodomain"/>
</dbReference>
<feature type="compositionally biased region" description="Basic residues" evidence="4">
    <location>
        <begin position="772"/>
        <end position="787"/>
    </location>
</feature>
<dbReference type="SUPFAM" id="SSF47370">
    <property type="entry name" value="Bromodomain"/>
    <property type="match status" value="1"/>
</dbReference>
<keyword evidence="1 2" id="KW-0103">Bromodomain</keyword>
<feature type="coiled-coil region" evidence="3">
    <location>
        <begin position="1080"/>
        <end position="1129"/>
    </location>
</feature>
<dbReference type="EMBL" id="CAWYQH010000024">
    <property type="protein sequence ID" value="CAK8676140.1"/>
    <property type="molecule type" value="Genomic_DNA"/>
</dbReference>
<dbReference type="Pfam" id="PF00439">
    <property type="entry name" value="Bromodomain"/>
    <property type="match status" value="1"/>
</dbReference>
<dbReference type="PRINTS" id="PR00503">
    <property type="entry name" value="BROMODOMAIN"/>
</dbReference>
<feature type="region of interest" description="Disordered" evidence="4">
    <location>
        <begin position="1015"/>
        <end position="1036"/>
    </location>
</feature>
<keyword evidence="7" id="KW-1185">Reference proteome</keyword>
<evidence type="ECO:0000256" key="2">
    <source>
        <dbReference type="PROSITE-ProRule" id="PRU00035"/>
    </source>
</evidence>
<keyword evidence="3" id="KW-0175">Coiled coil</keyword>
<gene>
    <name evidence="6" type="ORF">CVLEPA_LOCUS5626</name>
</gene>
<feature type="region of interest" description="Disordered" evidence="4">
    <location>
        <begin position="941"/>
        <end position="964"/>
    </location>
</feature>
<dbReference type="InterPro" id="IPR056522">
    <property type="entry name" value="KIAA2026_hel"/>
</dbReference>
<evidence type="ECO:0000313" key="7">
    <source>
        <dbReference type="Proteomes" id="UP001642483"/>
    </source>
</evidence>
<feature type="compositionally biased region" description="Basic residues" evidence="4">
    <location>
        <begin position="712"/>
        <end position="721"/>
    </location>
</feature>
<dbReference type="Pfam" id="PF23450">
    <property type="entry name" value="KIAA2026_hel"/>
    <property type="match status" value="1"/>
</dbReference>
<proteinExistence type="predicted"/>
<reference evidence="6 7" key="1">
    <citation type="submission" date="2024-02" db="EMBL/GenBank/DDBJ databases">
        <authorList>
            <person name="Daric V."/>
            <person name="Darras S."/>
        </authorList>
    </citation>
    <scope>NUCLEOTIDE SEQUENCE [LARGE SCALE GENOMIC DNA]</scope>
</reference>
<dbReference type="PROSITE" id="PS50014">
    <property type="entry name" value="BROMODOMAIN_2"/>
    <property type="match status" value="1"/>
</dbReference>
<evidence type="ECO:0000259" key="5">
    <source>
        <dbReference type="PROSITE" id="PS50014"/>
    </source>
</evidence>
<accession>A0ABP0FCG7</accession>
<feature type="compositionally biased region" description="Polar residues" evidence="4">
    <location>
        <begin position="722"/>
        <end position="732"/>
    </location>
</feature>
<feature type="compositionally biased region" description="Polar residues" evidence="4">
    <location>
        <begin position="758"/>
        <end position="769"/>
    </location>
</feature>
<protein>
    <recommendedName>
        <fullName evidence="5">Bromo domain-containing protein</fullName>
    </recommendedName>
</protein>
<dbReference type="PANTHER" id="PTHR31095">
    <property type="entry name" value="RIKEN CDNA 9930021J03 GENE"/>
    <property type="match status" value="1"/>
</dbReference>
<dbReference type="SMART" id="SM00297">
    <property type="entry name" value="BROMO"/>
    <property type="match status" value="1"/>
</dbReference>
<evidence type="ECO:0000256" key="3">
    <source>
        <dbReference type="SAM" id="Coils"/>
    </source>
</evidence>
<feature type="compositionally biased region" description="Acidic residues" evidence="4">
    <location>
        <begin position="954"/>
        <end position="964"/>
    </location>
</feature>
<dbReference type="Gene3D" id="1.20.920.10">
    <property type="entry name" value="Bromodomain-like"/>
    <property type="match status" value="1"/>
</dbReference>
<comment type="caution">
    <text evidence="6">The sequence shown here is derived from an EMBL/GenBank/DDBJ whole genome shotgun (WGS) entry which is preliminary data.</text>
</comment>
<dbReference type="InterPro" id="IPR036427">
    <property type="entry name" value="Bromodomain-like_sf"/>
</dbReference>
<dbReference type="PANTHER" id="PTHR31095:SF3">
    <property type="entry name" value="RIKEN CDNA 9930021J03 GENE"/>
    <property type="match status" value="1"/>
</dbReference>
<feature type="region of interest" description="Disordered" evidence="4">
    <location>
        <begin position="758"/>
        <end position="797"/>
    </location>
</feature>
<feature type="region of interest" description="Disordered" evidence="4">
    <location>
        <begin position="1472"/>
        <end position="1512"/>
    </location>
</feature>
<dbReference type="Proteomes" id="UP001642483">
    <property type="component" value="Unassembled WGS sequence"/>
</dbReference>
<evidence type="ECO:0000313" key="6">
    <source>
        <dbReference type="EMBL" id="CAK8676140.1"/>
    </source>
</evidence>
<organism evidence="6 7">
    <name type="scientific">Clavelina lepadiformis</name>
    <name type="common">Light-bulb sea squirt</name>
    <name type="synonym">Ascidia lepadiformis</name>
    <dbReference type="NCBI Taxonomy" id="159417"/>
    <lineage>
        <taxon>Eukaryota</taxon>
        <taxon>Metazoa</taxon>
        <taxon>Chordata</taxon>
        <taxon>Tunicata</taxon>
        <taxon>Ascidiacea</taxon>
        <taxon>Aplousobranchia</taxon>
        <taxon>Clavelinidae</taxon>
        <taxon>Clavelina</taxon>
    </lineage>
</organism>
<evidence type="ECO:0000256" key="1">
    <source>
        <dbReference type="ARBA" id="ARBA00023117"/>
    </source>
</evidence>
<sequence>MDELQHKYAESTDLSHKNEVDQVTGDNDEISLQAAEATHSVKNNAERKETWQVFHSEDMQYELDCGKRILSEIIRQNKTTCWPFMEPVDVEGLGLWDYPVKIKEPMWLNKITENFENGSYLSFADFAEEFRLMVENCYRYNTTDHPISKKAKRLEMLFEGKLALLNREIRETATISKTSNGRFATLSVEDSLPSTMRSGRLSLPAGGSARDAESYSQSRLVYDFVRCEETTLAEDERLANHRERKQQQALYQQIAAAFVSSLEAREDTKYIRKCHLLPEIGLFLHLNEMTLRLPPLAMYNLEMSLMIPNNSLYLAKLMTSFLCTYYERSLIAQRPPMTFKTWENRLKQRVEKWFEVVAKYQSYAIAADKLYIGMEFFHAMEWKNPFIESNSFLDLSYEKKAYLIKALCDNMTTFQSVQNHIMSLPCEQSRAMTLGFDMAGNIYTYFPQFCGDDVRIYKHRQFGELPHFVPPETFPYLLESKLANLKEGTPVLEESVVVSDINSSQKISSAIPKEDVCINNIEANDTDMDNVDRTNTGKLCKTVLASKSCETTQKEKGLYICKEFPSKQITTSSISDNQDSNNSNLVKLDVTQNQHPHECGDESRIKEDPENGKVMKKLPSYLENSDEQLCDNSNLLVEDEANQSMLTDTLNKEPLCDDEDLLKDAPSLQENSKAIDFCDVVEDIQRLVTNSTDESESVNEISDTKDTAPAKSPRKSMRRSKQGQSKVSTESPSGVRRSLRKRAMVNYGKMLQVNTVDPVTASDVSSTDGATPKKRQKREKNTKKRAQKTAPKIEEPEEEYGSVDFEMVCDSVDALRKLIPLIEQEHKEAFELNKPAVVIGNINSLLERLQWLLGELDAFEEHLEKTHFDAKIRMKKEHDEILRDATTGKAIQTNHLEVDPWEDELLSKNSLMQGDNITTSHTSTPPASIYLEESEEEIDRELRRSKRKPKRYESDEDFVLDSEEESSPIHQVQQYLYDEFDKDRLQLLPAALEEFETRLQQNVFSLEKLIKNGRSNSLTDASDGNALGINERRTRQKSKKENKLFRKVYLLALKTKDFCGPSLMPLLRPDQTEIAEVIDRILAQEAVARQQRKMAREQEQRRKRAIKQALQQQNKIAKANKKAVSVKERKKEPIKTVPNVSTNMWTPPKKQMFSVGVSRPEAKNKTVSNEKAENVIIRLQNGKICQALRFSDGRIAPIVRVDSSTKADTIEDLKSNFGVAKKNTTKSEVPHISLTGNRANVASILKRSPAPQKQILTAPVSLRENTSTANNATTVAAVGSQQLNSATVSAEKSITTGQLPTTKIILQKPGAAIRAASSLPKIIQQSRIVSPGNRQLLNASGASQRLTLPSGQVISLVLPNQLGGISRVTTTTQSKPALSIGTRFVTQVAASVNVSTQSQTAAVTAQQNPYIAKPALAESSQNLEVKSTTAMEAKVSSPICPAKISGRQFEPFAGKHANKPLGIVTPIQVKNTSSLPSTEEAPNNPAQTLLSNSQRVPTPALSQQGSPPRSLNTVETGVPYPVASSATIIQGQSSVQTVQIGLPNVSFVSSPIFQPSQQPQSVQLMPTLMAGSVPIVQPVQFLQALPIIQAPVMLVAPSQAQVQVGANHCSLPTSAPSLSVDATVTSSS</sequence>
<dbReference type="InterPro" id="IPR040214">
    <property type="entry name" value="BRD10"/>
</dbReference>
<name>A0ABP0FCG7_CLALP</name>
<evidence type="ECO:0000256" key="4">
    <source>
        <dbReference type="SAM" id="MobiDB-lite"/>
    </source>
</evidence>
<feature type="region of interest" description="Disordered" evidence="4">
    <location>
        <begin position="690"/>
        <end position="739"/>
    </location>
</feature>